<dbReference type="InterPro" id="IPR011009">
    <property type="entry name" value="Kinase-like_dom_sf"/>
</dbReference>
<keyword evidence="14" id="KW-0675">Receptor</keyword>
<dbReference type="OrthoDB" id="1163732at2759"/>
<evidence type="ECO:0000259" key="20">
    <source>
        <dbReference type="PROSITE" id="PS50011"/>
    </source>
</evidence>
<proteinExistence type="predicted"/>
<dbReference type="SUPFAM" id="SSF56112">
    <property type="entry name" value="Protein kinase-like (PK-like)"/>
    <property type="match status" value="1"/>
</dbReference>
<protein>
    <recommendedName>
        <fullName evidence="2">non-specific serine/threonine protein kinase</fullName>
        <ecNumber evidence="2">2.7.11.1</ecNumber>
    </recommendedName>
</protein>
<dbReference type="Proteomes" id="UP000237105">
    <property type="component" value="Unassembled WGS sequence"/>
</dbReference>
<dbReference type="EMBL" id="JXTB01000008">
    <property type="protein sequence ID" value="PON78671.1"/>
    <property type="molecule type" value="Genomic_DNA"/>
</dbReference>
<dbReference type="Gene3D" id="1.10.510.10">
    <property type="entry name" value="Transferase(Phosphotransferase) domain 1"/>
    <property type="match status" value="1"/>
</dbReference>
<evidence type="ECO:0000313" key="21">
    <source>
        <dbReference type="EMBL" id="PON78671.1"/>
    </source>
</evidence>
<dbReference type="CDD" id="cd14066">
    <property type="entry name" value="STKc_IRAK"/>
    <property type="match status" value="1"/>
</dbReference>
<evidence type="ECO:0000256" key="5">
    <source>
        <dbReference type="ARBA" id="ARBA00022679"/>
    </source>
</evidence>
<evidence type="ECO:0000256" key="10">
    <source>
        <dbReference type="ARBA" id="ARBA00022840"/>
    </source>
</evidence>
<evidence type="ECO:0000256" key="8">
    <source>
        <dbReference type="ARBA" id="ARBA00022741"/>
    </source>
</evidence>
<evidence type="ECO:0000256" key="18">
    <source>
        <dbReference type="PROSITE-ProRule" id="PRU10141"/>
    </source>
</evidence>
<keyword evidence="8 18" id="KW-0547">Nucleotide-binding</keyword>
<dbReference type="FunFam" id="3.30.200.20:FF:000059">
    <property type="entry name" value="S-receptor-like serine/threonine-protein kinase"/>
    <property type="match status" value="1"/>
</dbReference>
<name>A0A2P5DZE7_PARAD</name>
<evidence type="ECO:0000313" key="22">
    <source>
        <dbReference type="Proteomes" id="UP000237105"/>
    </source>
</evidence>
<feature type="region of interest" description="Disordered" evidence="19">
    <location>
        <begin position="643"/>
        <end position="667"/>
    </location>
</feature>
<dbReference type="InterPro" id="IPR025287">
    <property type="entry name" value="WAK_GUB"/>
</dbReference>
<dbReference type="GO" id="GO:0004674">
    <property type="term" value="F:protein serine/threonine kinase activity"/>
    <property type="evidence" value="ECO:0007669"/>
    <property type="project" value="UniProtKB-KW"/>
</dbReference>
<sequence>MDRLHHNDYLHTFKMKILFSNLISTFVFLTLNFISDNSVGAADPYFETCTVPRSCGNQTISFPFYIQGEQEHYCGYPRFNLSCDPNGRSILNFSGQNYVVHQIFYQNQSLLVSTAAFSDPRDERECVPPVRNFTSSPDFELPANQASVVLLYNCRSSSLGAALSKYRIGCSAVNDSNSVLAFYENDRDGLANASRTCGTERVVAKAAAAEEVGYRDGSSVNGGAVMREVLRRGFMLNWIASNCSRCESTKGRCGFDWDSRLFQCYCPDRPHAARCDMPGKSGALEAGKAIAGTIAGIGIVIVVLLVCRLRKKSWNAFIFFWKKQNQTCENVEAFLKNYGPIQVRRYSYSDIKKMTNSFKEKLGQGGFGDVYKGKLDDGFLVAVKVLNQSKGEDGQEFINEVATISRTSHVNVVTLFGFCFDGRRRALIYEFMPNGSLEKFVFDESATENSHQLDWETHYQISLGIARGLEYLHRGCNTRILHFDIKPHNILLDADFVPKISDFGLAKICTRNESLVSMLGPRGTVGYIAPEVFSRNFGGVSHKSDVYSYGMMILEMVGGRRNINVRVDNTSEIYFPHWIYRRLVLDEELGLKRVTNEEDRVKVKKMILVSLWCIQTDPSNRPAMGRVIEMLEGSLDSLEIPPKPFLSSPSRPPPQPESSGTFLLMQI</sequence>
<feature type="domain" description="Protein kinase" evidence="20">
    <location>
        <begin position="356"/>
        <end position="646"/>
    </location>
</feature>
<keyword evidence="13" id="KW-1015">Disulfide bond</keyword>
<evidence type="ECO:0000256" key="12">
    <source>
        <dbReference type="ARBA" id="ARBA00023136"/>
    </source>
</evidence>
<dbReference type="GO" id="GO:0016020">
    <property type="term" value="C:membrane"/>
    <property type="evidence" value="ECO:0007669"/>
    <property type="project" value="UniProtKB-SubCell"/>
</dbReference>
<dbReference type="SMART" id="SM00220">
    <property type="entry name" value="S_TKc"/>
    <property type="match status" value="1"/>
</dbReference>
<dbReference type="Pfam" id="PF13947">
    <property type="entry name" value="GUB_WAK_bind"/>
    <property type="match status" value="1"/>
</dbReference>
<keyword evidence="7" id="KW-0732">Signal</keyword>
<evidence type="ECO:0000256" key="19">
    <source>
        <dbReference type="SAM" id="MobiDB-lite"/>
    </source>
</evidence>
<keyword evidence="3" id="KW-0723">Serine/threonine-protein kinase</keyword>
<keyword evidence="22" id="KW-1185">Reference proteome</keyword>
<evidence type="ECO:0000256" key="17">
    <source>
        <dbReference type="ARBA" id="ARBA00048679"/>
    </source>
</evidence>
<dbReference type="InterPro" id="IPR000719">
    <property type="entry name" value="Prot_kinase_dom"/>
</dbReference>
<accession>A0A2P5DZE7</accession>
<evidence type="ECO:0000256" key="16">
    <source>
        <dbReference type="ARBA" id="ARBA00047899"/>
    </source>
</evidence>
<dbReference type="STRING" id="3476.A0A2P5DZE7"/>
<evidence type="ECO:0000256" key="13">
    <source>
        <dbReference type="ARBA" id="ARBA00023157"/>
    </source>
</evidence>
<evidence type="ECO:0000256" key="2">
    <source>
        <dbReference type="ARBA" id="ARBA00012513"/>
    </source>
</evidence>
<evidence type="ECO:0000256" key="3">
    <source>
        <dbReference type="ARBA" id="ARBA00022527"/>
    </source>
</evidence>
<keyword evidence="10 18" id="KW-0067">ATP-binding</keyword>
<organism evidence="21 22">
    <name type="scientific">Parasponia andersonii</name>
    <name type="common">Sponia andersonii</name>
    <dbReference type="NCBI Taxonomy" id="3476"/>
    <lineage>
        <taxon>Eukaryota</taxon>
        <taxon>Viridiplantae</taxon>
        <taxon>Streptophyta</taxon>
        <taxon>Embryophyta</taxon>
        <taxon>Tracheophyta</taxon>
        <taxon>Spermatophyta</taxon>
        <taxon>Magnoliopsida</taxon>
        <taxon>eudicotyledons</taxon>
        <taxon>Gunneridae</taxon>
        <taxon>Pentapetalae</taxon>
        <taxon>rosids</taxon>
        <taxon>fabids</taxon>
        <taxon>Rosales</taxon>
        <taxon>Cannabaceae</taxon>
        <taxon>Parasponia</taxon>
    </lineage>
</organism>
<comment type="caution">
    <text evidence="21">The sequence shown here is derived from an EMBL/GenBank/DDBJ whole genome shotgun (WGS) entry which is preliminary data.</text>
</comment>
<dbReference type="AlphaFoldDB" id="A0A2P5DZE7"/>
<evidence type="ECO:0000256" key="4">
    <source>
        <dbReference type="ARBA" id="ARBA00022536"/>
    </source>
</evidence>
<dbReference type="InterPro" id="IPR008271">
    <property type="entry name" value="Ser/Thr_kinase_AS"/>
</dbReference>
<feature type="binding site" evidence="18">
    <location>
        <position position="384"/>
    </location>
    <ligand>
        <name>ATP</name>
        <dbReference type="ChEBI" id="CHEBI:30616"/>
    </ligand>
</feature>
<dbReference type="InterPro" id="IPR032872">
    <property type="entry name" value="WAK_assoc_C"/>
</dbReference>
<dbReference type="Pfam" id="PF14380">
    <property type="entry name" value="WAK_assoc"/>
    <property type="match status" value="1"/>
</dbReference>
<keyword evidence="15" id="KW-0325">Glycoprotein</keyword>
<dbReference type="GO" id="GO:0030247">
    <property type="term" value="F:polysaccharide binding"/>
    <property type="evidence" value="ECO:0007669"/>
    <property type="project" value="InterPro"/>
</dbReference>
<keyword evidence="5" id="KW-0808">Transferase</keyword>
<dbReference type="FunFam" id="1.10.510.10:FF:000590">
    <property type="entry name" value="PR5-like receptor kinase"/>
    <property type="match status" value="1"/>
</dbReference>
<evidence type="ECO:0000256" key="6">
    <source>
        <dbReference type="ARBA" id="ARBA00022692"/>
    </source>
</evidence>
<dbReference type="Gene3D" id="3.30.200.20">
    <property type="entry name" value="Phosphorylase Kinase, domain 1"/>
    <property type="match status" value="1"/>
</dbReference>
<evidence type="ECO:0000256" key="15">
    <source>
        <dbReference type="ARBA" id="ARBA00023180"/>
    </source>
</evidence>
<dbReference type="InterPro" id="IPR017441">
    <property type="entry name" value="Protein_kinase_ATP_BS"/>
</dbReference>
<dbReference type="PANTHER" id="PTHR27009">
    <property type="entry name" value="RUST RESISTANCE KINASE LR10-RELATED"/>
    <property type="match status" value="1"/>
</dbReference>
<keyword evidence="4" id="KW-0245">EGF-like domain</keyword>
<evidence type="ECO:0000256" key="7">
    <source>
        <dbReference type="ARBA" id="ARBA00022729"/>
    </source>
</evidence>
<dbReference type="GO" id="GO:0005524">
    <property type="term" value="F:ATP binding"/>
    <property type="evidence" value="ECO:0007669"/>
    <property type="project" value="UniProtKB-UniRule"/>
</dbReference>
<dbReference type="Pfam" id="PF00069">
    <property type="entry name" value="Pkinase"/>
    <property type="match status" value="1"/>
</dbReference>
<evidence type="ECO:0000256" key="14">
    <source>
        <dbReference type="ARBA" id="ARBA00023170"/>
    </source>
</evidence>
<comment type="catalytic activity">
    <reaction evidence="17">
        <text>L-seryl-[protein] + ATP = O-phospho-L-seryl-[protein] + ADP + H(+)</text>
        <dbReference type="Rhea" id="RHEA:17989"/>
        <dbReference type="Rhea" id="RHEA-COMP:9863"/>
        <dbReference type="Rhea" id="RHEA-COMP:11604"/>
        <dbReference type="ChEBI" id="CHEBI:15378"/>
        <dbReference type="ChEBI" id="CHEBI:29999"/>
        <dbReference type="ChEBI" id="CHEBI:30616"/>
        <dbReference type="ChEBI" id="CHEBI:83421"/>
        <dbReference type="ChEBI" id="CHEBI:456216"/>
        <dbReference type="EC" id="2.7.11.1"/>
    </reaction>
</comment>
<gene>
    <name evidence="21" type="ORF">PanWU01x14_019290</name>
</gene>
<evidence type="ECO:0000256" key="1">
    <source>
        <dbReference type="ARBA" id="ARBA00004479"/>
    </source>
</evidence>
<comment type="subcellular location">
    <subcellularLocation>
        <location evidence="1">Membrane</location>
        <topology evidence="1">Single-pass type I membrane protein</topology>
    </subcellularLocation>
</comment>
<evidence type="ECO:0000256" key="11">
    <source>
        <dbReference type="ARBA" id="ARBA00022989"/>
    </source>
</evidence>
<keyword evidence="6" id="KW-0812">Transmembrane</keyword>
<dbReference type="PROSITE" id="PS00108">
    <property type="entry name" value="PROTEIN_KINASE_ST"/>
    <property type="match status" value="1"/>
</dbReference>
<evidence type="ECO:0000256" key="9">
    <source>
        <dbReference type="ARBA" id="ARBA00022777"/>
    </source>
</evidence>
<dbReference type="PROSITE" id="PS00107">
    <property type="entry name" value="PROTEIN_KINASE_ATP"/>
    <property type="match status" value="1"/>
</dbReference>
<comment type="catalytic activity">
    <reaction evidence="16">
        <text>L-threonyl-[protein] + ATP = O-phospho-L-threonyl-[protein] + ADP + H(+)</text>
        <dbReference type="Rhea" id="RHEA:46608"/>
        <dbReference type="Rhea" id="RHEA-COMP:11060"/>
        <dbReference type="Rhea" id="RHEA-COMP:11605"/>
        <dbReference type="ChEBI" id="CHEBI:15378"/>
        <dbReference type="ChEBI" id="CHEBI:30013"/>
        <dbReference type="ChEBI" id="CHEBI:30616"/>
        <dbReference type="ChEBI" id="CHEBI:61977"/>
        <dbReference type="ChEBI" id="CHEBI:456216"/>
        <dbReference type="EC" id="2.7.11.1"/>
    </reaction>
</comment>
<keyword evidence="11" id="KW-1133">Transmembrane helix</keyword>
<keyword evidence="12" id="KW-0472">Membrane</keyword>
<dbReference type="EC" id="2.7.11.1" evidence="2"/>
<dbReference type="PROSITE" id="PS50011">
    <property type="entry name" value="PROTEIN_KINASE_DOM"/>
    <property type="match status" value="1"/>
</dbReference>
<dbReference type="InterPro" id="IPR045874">
    <property type="entry name" value="LRK10/LRL21-25-like"/>
</dbReference>
<reference evidence="22" key="1">
    <citation type="submission" date="2016-06" db="EMBL/GenBank/DDBJ databases">
        <title>Parallel loss of symbiosis genes in relatives of nitrogen-fixing non-legume Parasponia.</title>
        <authorList>
            <person name="Van Velzen R."/>
            <person name="Holmer R."/>
            <person name="Bu F."/>
            <person name="Rutten L."/>
            <person name="Van Zeijl A."/>
            <person name="Liu W."/>
            <person name="Santuari L."/>
            <person name="Cao Q."/>
            <person name="Sharma T."/>
            <person name="Shen D."/>
            <person name="Roswanjaya Y."/>
            <person name="Wardhani T."/>
            <person name="Kalhor M.S."/>
            <person name="Jansen J."/>
            <person name="Van den Hoogen J."/>
            <person name="Gungor B."/>
            <person name="Hartog M."/>
            <person name="Hontelez J."/>
            <person name="Verver J."/>
            <person name="Yang W.-C."/>
            <person name="Schijlen E."/>
            <person name="Repin R."/>
            <person name="Schilthuizen M."/>
            <person name="Schranz E."/>
            <person name="Heidstra R."/>
            <person name="Miyata K."/>
            <person name="Fedorova E."/>
            <person name="Kohlen W."/>
            <person name="Bisseling T."/>
            <person name="Smit S."/>
            <person name="Geurts R."/>
        </authorList>
    </citation>
    <scope>NUCLEOTIDE SEQUENCE [LARGE SCALE GENOMIC DNA]</scope>
    <source>
        <strain evidence="22">cv. WU1-14</strain>
    </source>
</reference>
<keyword evidence="9 21" id="KW-0418">Kinase</keyword>